<gene>
    <name evidence="1" type="ORF">WH47_01083</name>
</gene>
<proteinExistence type="predicted"/>
<dbReference type="Proteomes" id="UP000053825">
    <property type="component" value="Unassembled WGS sequence"/>
</dbReference>
<evidence type="ECO:0000313" key="1">
    <source>
        <dbReference type="EMBL" id="KOC64499.1"/>
    </source>
</evidence>
<name>A0A0L7R0X4_9HYME</name>
<organism evidence="1 2">
    <name type="scientific">Habropoda laboriosa</name>
    <dbReference type="NCBI Taxonomy" id="597456"/>
    <lineage>
        <taxon>Eukaryota</taxon>
        <taxon>Metazoa</taxon>
        <taxon>Ecdysozoa</taxon>
        <taxon>Arthropoda</taxon>
        <taxon>Hexapoda</taxon>
        <taxon>Insecta</taxon>
        <taxon>Pterygota</taxon>
        <taxon>Neoptera</taxon>
        <taxon>Endopterygota</taxon>
        <taxon>Hymenoptera</taxon>
        <taxon>Apocrita</taxon>
        <taxon>Aculeata</taxon>
        <taxon>Apoidea</taxon>
        <taxon>Anthophila</taxon>
        <taxon>Apidae</taxon>
        <taxon>Habropoda</taxon>
    </lineage>
</organism>
<reference evidence="1 2" key="1">
    <citation type="submission" date="2015-07" db="EMBL/GenBank/DDBJ databases">
        <title>The genome of Habropoda laboriosa.</title>
        <authorList>
            <person name="Pan H."/>
            <person name="Kapheim K."/>
        </authorList>
    </citation>
    <scope>NUCLEOTIDE SEQUENCE [LARGE SCALE GENOMIC DNA]</scope>
    <source>
        <strain evidence="1">0110345459</strain>
    </source>
</reference>
<dbReference type="AlphaFoldDB" id="A0A0L7R0X4"/>
<evidence type="ECO:0000313" key="2">
    <source>
        <dbReference type="Proteomes" id="UP000053825"/>
    </source>
</evidence>
<keyword evidence="2" id="KW-1185">Reference proteome</keyword>
<protein>
    <submittedName>
        <fullName evidence="1">Uncharacterized protein</fullName>
    </submittedName>
</protein>
<sequence length="78" mass="9073">MGVALYGSPIWAGDLMARRRSREKLRRVERRLAIRCIRGYRTTFHSAAVTLAGLIFPEHPAKLHLPFYPDARRTRVLR</sequence>
<dbReference type="EMBL" id="KQ414669">
    <property type="protein sequence ID" value="KOC64499.1"/>
    <property type="molecule type" value="Genomic_DNA"/>
</dbReference>
<accession>A0A0L7R0X4</accession>